<protein>
    <submittedName>
        <fullName evidence="11">S-adenosylmethionine decarboxylase proenzyme</fullName>
    </submittedName>
</protein>
<sequence length="133" mass="14352">MGDAMSDFDFTGTHVLCDISEVARELIENDDLVLDAVLRGIKASGATLCGTRSQKFEPLGVTAVFVLSESHVSVHTYPERRSVFVDAFTCGTRCDPEQIVEEVLRTLGPCEARTSVIHRGTPVRSLAAAAEAL</sequence>
<proteinExistence type="predicted"/>
<evidence type="ECO:0000256" key="8">
    <source>
        <dbReference type="ARBA" id="ARBA00023239"/>
    </source>
</evidence>
<dbReference type="GO" id="GO:0008295">
    <property type="term" value="P:spermidine biosynthetic process"/>
    <property type="evidence" value="ECO:0007669"/>
    <property type="project" value="UniProtKB-KW"/>
</dbReference>
<dbReference type="InterPro" id="IPR016067">
    <property type="entry name" value="S-AdoMet_deCO2ase_core"/>
</dbReference>
<keyword evidence="4" id="KW-0068">Autocatalytic cleavage</keyword>
<comment type="caution">
    <text evidence="11">The sequence shown here is derived from an EMBL/GenBank/DDBJ whole genome shotgun (WGS) entry which is preliminary data.</text>
</comment>
<keyword evidence="6" id="KW-0620">Polyamine biosynthesis</keyword>
<evidence type="ECO:0000256" key="4">
    <source>
        <dbReference type="ARBA" id="ARBA00022813"/>
    </source>
</evidence>
<dbReference type="PANTHER" id="PTHR33866">
    <property type="entry name" value="S-ADENOSYLMETHIONINE DECARBOXYLASE PROENZYME"/>
    <property type="match status" value="1"/>
</dbReference>
<keyword evidence="10" id="KW-0670">Pyruvate</keyword>
<evidence type="ECO:0000256" key="6">
    <source>
        <dbReference type="ARBA" id="ARBA00023115"/>
    </source>
</evidence>
<dbReference type="InterPro" id="IPR017716">
    <property type="entry name" value="S-AdoMet_deCOase_pro-enz"/>
</dbReference>
<evidence type="ECO:0000256" key="9">
    <source>
        <dbReference type="ARBA" id="ARBA00023270"/>
    </source>
</evidence>
<reference evidence="12" key="1">
    <citation type="submission" date="2016-08" db="EMBL/GenBank/DDBJ databases">
        <authorList>
            <person name="Tokovenko B."/>
            <person name="Kalinowski J."/>
        </authorList>
    </citation>
    <scope>NUCLEOTIDE SEQUENCE [LARGE SCALE GENOMIC DNA]</scope>
    <source>
        <strain evidence="12">UTMC102</strain>
    </source>
</reference>
<evidence type="ECO:0000256" key="10">
    <source>
        <dbReference type="ARBA" id="ARBA00023317"/>
    </source>
</evidence>
<evidence type="ECO:0000256" key="2">
    <source>
        <dbReference type="ARBA" id="ARBA00022691"/>
    </source>
</evidence>
<keyword evidence="3" id="KW-0210">Decarboxylase</keyword>
<evidence type="ECO:0000256" key="7">
    <source>
        <dbReference type="ARBA" id="ARBA00023145"/>
    </source>
</evidence>
<dbReference type="Proteomes" id="UP000189004">
    <property type="component" value="Unassembled WGS sequence"/>
</dbReference>
<organism evidence="11 12">
    <name type="scientific">Nocardiopsis sinuspersici</name>
    <dbReference type="NCBI Taxonomy" id="501010"/>
    <lineage>
        <taxon>Bacteria</taxon>
        <taxon>Bacillati</taxon>
        <taxon>Actinomycetota</taxon>
        <taxon>Actinomycetes</taxon>
        <taxon>Streptosporangiales</taxon>
        <taxon>Nocardiopsidaceae</taxon>
        <taxon>Nocardiopsis</taxon>
    </lineage>
</organism>
<dbReference type="SUPFAM" id="SSF56276">
    <property type="entry name" value="S-adenosylmethionine decarboxylase"/>
    <property type="match status" value="1"/>
</dbReference>
<dbReference type="OrthoDB" id="9793120at2"/>
<keyword evidence="5" id="KW-0745">Spermidine biosynthesis</keyword>
<keyword evidence="7" id="KW-0865">Zymogen</keyword>
<dbReference type="AlphaFoldDB" id="A0A1V3C687"/>
<dbReference type="PANTHER" id="PTHR33866:SF2">
    <property type="entry name" value="S-ADENOSYLMETHIONINE DECARBOXYLASE PROENZYME"/>
    <property type="match status" value="1"/>
</dbReference>
<dbReference type="EMBL" id="MCOK01000001">
    <property type="protein sequence ID" value="OOC56304.1"/>
    <property type="molecule type" value="Genomic_DNA"/>
</dbReference>
<keyword evidence="8" id="KW-0456">Lyase</keyword>
<dbReference type="STRING" id="501010.NOSIN_22800"/>
<keyword evidence="9" id="KW-0704">Schiff base</keyword>
<evidence type="ECO:0000256" key="1">
    <source>
        <dbReference type="ARBA" id="ARBA00001928"/>
    </source>
</evidence>
<keyword evidence="2" id="KW-0949">S-adenosyl-L-methionine</keyword>
<comment type="cofactor">
    <cofactor evidence="1">
        <name>pyruvate</name>
        <dbReference type="ChEBI" id="CHEBI:15361"/>
    </cofactor>
</comment>
<dbReference type="GO" id="GO:0004014">
    <property type="term" value="F:adenosylmethionine decarboxylase activity"/>
    <property type="evidence" value="ECO:0007669"/>
    <property type="project" value="InterPro"/>
</dbReference>
<dbReference type="NCBIfam" id="TIGR03330">
    <property type="entry name" value="SAM_DCase_Bsu"/>
    <property type="match status" value="1"/>
</dbReference>
<evidence type="ECO:0000256" key="5">
    <source>
        <dbReference type="ARBA" id="ARBA00023066"/>
    </source>
</evidence>
<evidence type="ECO:0000313" key="12">
    <source>
        <dbReference type="Proteomes" id="UP000189004"/>
    </source>
</evidence>
<dbReference type="Pfam" id="PF02675">
    <property type="entry name" value="AdoMet_dc"/>
    <property type="match status" value="1"/>
</dbReference>
<accession>A0A1V3C687</accession>
<evidence type="ECO:0000313" key="11">
    <source>
        <dbReference type="EMBL" id="OOC56304.1"/>
    </source>
</evidence>
<dbReference type="GO" id="GO:0005829">
    <property type="term" value="C:cytosol"/>
    <property type="evidence" value="ECO:0007669"/>
    <property type="project" value="TreeGrafter"/>
</dbReference>
<keyword evidence="12" id="KW-1185">Reference proteome</keyword>
<evidence type="ECO:0000256" key="3">
    <source>
        <dbReference type="ARBA" id="ARBA00022793"/>
    </source>
</evidence>
<gene>
    <name evidence="11" type="ORF">NOSIN_22800</name>
</gene>
<name>A0A1V3C687_9ACTN</name>
<dbReference type="InterPro" id="IPR003826">
    <property type="entry name" value="AdoMetDC_fam_prok"/>
</dbReference>
<dbReference type="Gene3D" id="3.60.90.10">
    <property type="entry name" value="S-adenosylmethionine decarboxylase"/>
    <property type="match status" value="1"/>
</dbReference>